<sequence>MSRVDQLYRKTARILVVDDERLSLILMERLLKAAGYSNIVLVQDPYAFMKVYEEAPTDLILLDIDMPGLSGFDLIEQLAARHDPLTPPILVLTAQHSRDYRMRALELGASDFIAKPFDQAEVAVRVRNMLDVYIAHRLAQDQKAVLEHLVHERTHQIRATQLEIVRRLSRAAEYRDNETGEHILRMSHNSTLIAHHIGWDEERCELMLHASPMHDIGKIGIPDHILLKPGKLDPKEWAIMQTHATIGADILAGSDLELLQLAREIALSHHEKWDGSGYPRGLAGEAIPESGRIVALADVFDALTSARVYKVAWKVEDALDWMRAQSGKHFDPQLLAVFFELLPEILEIRERFKDPELTASA</sequence>
<dbReference type="InterPro" id="IPR003607">
    <property type="entry name" value="HD/PDEase_dom"/>
</dbReference>
<evidence type="ECO:0000259" key="3">
    <source>
        <dbReference type="PROSITE" id="PS51832"/>
    </source>
</evidence>
<evidence type="ECO:0000256" key="1">
    <source>
        <dbReference type="PROSITE-ProRule" id="PRU00169"/>
    </source>
</evidence>
<feature type="domain" description="Response regulatory" evidence="2">
    <location>
        <begin position="13"/>
        <end position="130"/>
    </location>
</feature>
<dbReference type="SMART" id="SM00448">
    <property type="entry name" value="REC"/>
    <property type="match status" value="1"/>
</dbReference>
<dbReference type="GO" id="GO:0008081">
    <property type="term" value="F:phosphoric diester hydrolase activity"/>
    <property type="evidence" value="ECO:0007669"/>
    <property type="project" value="UniProtKB-ARBA"/>
</dbReference>
<protein>
    <submittedName>
        <fullName evidence="4">Response regulator</fullName>
    </submittedName>
</protein>
<dbReference type="Gene3D" id="3.40.50.2300">
    <property type="match status" value="1"/>
</dbReference>
<dbReference type="Pfam" id="PF00072">
    <property type="entry name" value="Response_reg"/>
    <property type="match status" value="1"/>
</dbReference>
<dbReference type="InterPro" id="IPR052020">
    <property type="entry name" value="Cyclic_di-GMP/3'3'-cGAMP_PDE"/>
</dbReference>
<dbReference type="KEGG" id="cjap:GWK36_07700"/>
<dbReference type="Proteomes" id="UP000502699">
    <property type="component" value="Chromosome"/>
</dbReference>
<keyword evidence="5" id="KW-1185">Reference proteome</keyword>
<dbReference type="EMBL" id="CP048029">
    <property type="protein sequence ID" value="QIK39154.1"/>
    <property type="molecule type" value="Genomic_DNA"/>
</dbReference>
<dbReference type="InterPro" id="IPR011006">
    <property type="entry name" value="CheY-like_superfamily"/>
</dbReference>
<dbReference type="Gene3D" id="1.10.3210.10">
    <property type="entry name" value="Hypothetical protein af1432"/>
    <property type="match status" value="1"/>
</dbReference>
<dbReference type="SMART" id="SM00471">
    <property type="entry name" value="HDc"/>
    <property type="match status" value="1"/>
</dbReference>
<dbReference type="CDD" id="cd00077">
    <property type="entry name" value="HDc"/>
    <property type="match status" value="1"/>
</dbReference>
<evidence type="ECO:0000313" key="5">
    <source>
        <dbReference type="Proteomes" id="UP000502699"/>
    </source>
</evidence>
<dbReference type="GO" id="GO:0000160">
    <property type="term" value="P:phosphorelay signal transduction system"/>
    <property type="evidence" value="ECO:0007669"/>
    <property type="project" value="InterPro"/>
</dbReference>
<evidence type="ECO:0000313" key="4">
    <source>
        <dbReference type="EMBL" id="QIK39154.1"/>
    </source>
</evidence>
<feature type="modified residue" description="4-aspartylphosphate" evidence="1">
    <location>
        <position position="63"/>
    </location>
</feature>
<dbReference type="Pfam" id="PF13487">
    <property type="entry name" value="HD_5"/>
    <property type="match status" value="1"/>
</dbReference>
<dbReference type="InterPro" id="IPR001789">
    <property type="entry name" value="Sig_transdc_resp-reg_receiver"/>
</dbReference>
<keyword evidence="1" id="KW-0597">Phosphoprotein</keyword>
<evidence type="ECO:0000259" key="2">
    <source>
        <dbReference type="PROSITE" id="PS50110"/>
    </source>
</evidence>
<dbReference type="SUPFAM" id="SSF52172">
    <property type="entry name" value="CheY-like"/>
    <property type="match status" value="1"/>
</dbReference>
<feature type="domain" description="HD-GYP" evidence="3">
    <location>
        <begin position="157"/>
        <end position="354"/>
    </location>
</feature>
<organism evidence="4 5">
    <name type="scientific">Caldichromatium japonicum</name>
    <dbReference type="NCBI Taxonomy" id="2699430"/>
    <lineage>
        <taxon>Bacteria</taxon>
        <taxon>Pseudomonadati</taxon>
        <taxon>Pseudomonadota</taxon>
        <taxon>Gammaproteobacteria</taxon>
        <taxon>Chromatiales</taxon>
        <taxon>Chromatiaceae</taxon>
        <taxon>Caldichromatium</taxon>
    </lineage>
</organism>
<reference evidence="5" key="1">
    <citation type="submission" date="2020-01" db="EMBL/GenBank/DDBJ databases">
        <title>Caldichromatium gen. nov., sp. nov., a thermophilic purple sulfur bacterium member of the family Chromatiaceae isolated from Nakabusa hot spring, Japan.</title>
        <authorList>
            <person name="Saini M.K."/>
            <person name="Hanada S."/>
            <person name="Tank M."/>
        </authorList>
    </citation>
    <scope>NUCLEOTIDE SEQUENCE [LARGE SCALE GENOMIC DNA]</scope>
    <source>
        <strain evidence="5">No.7</strain>
    </source>
</reference>
<dbReference type="InterPro" id="IPR037522">
    <property type="entry name" value="HD_GYP_dom"/>
</dbReference>
<name>A0A6G7VGN6_9GAMM</name>
<dbReference type="SUPFAM" id="SSF109604">
    <property type="entry name" value="HD-domain/PDEase-like"/>
    <property type="match status" value="1"/>
</dbReference>
<dbReference type="PROSITE" id="PS51832">
    <property type="entry name" value="HD_GYP"/>
    <property type="match status" value="1"/>
</dbReference>
<dbReference type="PANTHER" id="PTHR45228">
    <property type="entry name" value="CYCLIC DI-GMP PHOSPHODIESTERASE TM_0186-RELATED"/>
    <property type="match status" value="1"/>
</dbReference>
<dbReference type="AlphaFoldDB" id="A0A6G7VGN6"/>
<dbReference type="RefSeq" id="WP_166272545.1">
    <property type="nucleotide sequence ID" value="NZ_CP048029.1"/>
</dbReference>
<accession>A0A6G7VGN6</accession>
<gene>
    <name evidence="4" type="ORF">GWK36_07700</name>
</gene>
<proteinExistence type="predicted"/>
<dbReference type="PANTHER" id="PTHR45228:SF1">
    <property type="entry name" value="CYCLIC DI-GMP PHOSPHODIESTERASE TM_0186"/>
    <property type="match status" value="1"/>
</dbReference>
<dbReference type="PROSITE" id="PS50110">
    <property type="entry name" value="RESPONSE_REGULATORY"/>
    <property type="match status" value="1"/>
</dbReference>